<comment type="caution">
    <text evidence="1">The sequence shown here is derived from an EMBL/GenBank/DDBJ whole genome shotgun (WGS) entry which is preliminary data.</text>
</comment>
<reference evidence="1 2" key="1">
    <citation type="submission" date="2018-07" db="EMBL/GenBank/DDBJ databases">
        <title>Genomic Encyclopedia of Type Strains, Phase IV (KMG-IV): sequencing the most valuable type-strain genomes for metagenomic binning, comparative biology and taxonomic classification.</title>
        <authorList>
            <person name="Goeker M."/>
        </authorList>
    </citation>
    <scope>NUCLEOTIDE SEQUENCE [LARGE SCALE GENOMIC DNA]</scope>
    <source>
        <strain evidence="1 2">DSM 26725</strain>
    </source>
</reference>
<dbReference type="SUPFAM" id="SSF54909">
    <property type="entry name" value="Dimeric alpha+beta barrel"/>
    <property type="match status" value="1"/>
</dbReference>
<keyword evidence="2" id="KW-1185">Reference proteome</keyword>
<name>A0A3D9FBX1_9SPHN</name>
<dbReference type="AlphaFoldDB" id="A0A3D9FBX1"/>
<dbReference type="OrthoDB" id="5117987at2"/>
<dbReference type="RefSeq" id="WP_116234837.1">
    <property type="nucleotide sequence ID" value="NZ_QRDP01000004.1"/>
</dbReference>
<accession>A0A3D9FBX1</accession>
<sequence>MSKFVLAYHTGPDFNPPADGPKHMEEWKAWMAGLGDKAVDPGIAVGPSKTVAPDGVTDGGGPNPLAGYTVVEADSMEAAVEIAKACPHIDLGGTIEVAPDMELPM</sequence>
<evidence type="ECO:0000313" key="1">
    <source>
        <dbReference type="EMBL" id="RED15300.1"/>
    </source>
</evidence>
<proteinExistence type="predicted"/>
<evidence type="ECO:0000313" key="2">
    <source>
        <dbReference type="Proteomes" id="UP000256310"/>
    </source>
</evidence>
<gene>
    <name evidence="1" type="ORF">DFR46_0288</name>
</gene>
<organism evidence="1 2">
    <name type="scientific">Parasphingopyxis lamellibrachiae</name>
    <dbReference type="NCBI Taxonomy" id="680125"/>
    <lineage>
        <taxon>Bacteria</taxon>
        <taxon>Pseudomonadati</taxon>
        <taxon>Pseudomonadota</taxon>
        <taxon>Alphaproteobacteria</taxon>
        <taxon>Sphingomonadales</taxon>
        <taxon>Sphingomonadaceae</taxon>
        <taxon>Parasphingopyxis</taxon>
    </lineage>
</organism>
<dbReference type="InterPro" id="IPR011008">
    <property type="entry name" value="Dimeric_a/b-barrel"/>
</dbReference>
<protein>
    <submittedName>
        <fullName evidence="1">Uncharacterized protein</fullName>
    </submittedName>
</protein>
<dbReference type="Proteomes" id="UP000256310">
    <property type="component" value="Unassembled WGS sequence"/>
</dbReference>
<dbReference type="EMBL" id="QRDP01000004">
    <property type="protein sequence ID" value="RED15300.1"/>
    <property type="molecule type" value="Genomic_DNA"/>
</dbReference>
<dbReference type="Gene3D" id="3.30.70.1060">
    <property type="entry name" value="Dimeric alpha+beta barrel"/>
    <property type="match status" value="1"/>
</dbReference>